<comment type="caution">
    <text evidence="1">The sequence shown here is derived from an EMBL/GenBank/DDBJ whole genome shotgun (WGS) entry which is preliminary data.</text>
</comment>
<accession>A0AAN8PRJ6</accession>
<dbReference type="AlphaFoldDB" id="A0AAN8PRJ6"/>
<organism evidence="1 2">
    <name type="scientific">Patella caerulea</name>
    <name type="common">Rayed Mediterranean limpet</name>
    <dbReference type="NCBI Taxonomy" id="87958"/>
    <lineage>
        <taxon>Eukaryota</taxon>
        <taxon>Metazoa</taxon>
        <taxon>Spiralia</taxon>
        <taxon>Lophotrochozoa</taxon>
        <taxon>Mollusca</taxon>
        <taxon>Gastropoda</taxon>
        <taxon>Patellogastropoda</taxon>
        <taxon>Patelloidea</taxon>
        <taxon>Patellidae</taxon>
        <taxon>Patella</taxon>
    </lineage>
</organism>
<dbReference type="Proteomes" id="UP001347796">
    <property type="component" value="Unassembled WGS sequence"/>
</dbReference>
<dbReference type="EMBL" id="JAZGQO010000007">
    <property type="protein sequence ID" value="KAK6182772.1"/>
    <property type="molecule type" value="Genomic_DNA"/>
</dbReference>
<sequence length="116" mass="13429">MESRNINGPEDDCDSNFDESLEYQVYESDYKYTEPAQSKPFLFQHLDFESLVGGLPSFVRANYKKNGRFTQDTFILRINYLRRRKMMATIDGNNAIRMEDGKPRITNSTTLPSPSS</sequence>
<gene>
    <name evidence="1" type="ORF">SNE40_010382</name>
</gene>
<proteinExistence type="predicted"/>
<evidence type="ECO:0000313" key="1">
    <source>
        <dbReference type="EMBL" id="KAK6182772.1"/>
    </source>
</evidence>
<evidence type="ECO:0000313" key="2">
    <source>
        <dbReference type="Proteomes" id="UP001347796"/>
    </source>
</evidence>
<protein>
    <submittedName>
        <fullName evidence="1">Uncharacterized protein</fullName>
    </submittedName>
</protein>
<reference evidence="1 2" key="1">
    <citation type="submission" date="2024-01" db="EMBL/GenBank/DDBJ databases">
        <title>The genome of the rayed Mediterranean limpet Patella caerulea (Linnaeus, 1758).</title>
        <authorList>
            <person name="Anh-Thu Weber A."/>
            <person name="Halstead-Nussloch G."/>
        </authorList>
    </citation>
    <scope>NUCLEOTIDE SEQUENCE [LARGE SCALE GENOMIC DNA]</scope>
    <source>
        <strain evidence="1">AATW-2023a</strain>
        <tissue evidence="1">Whole specimen</tissue>
    </source>
</reference>
<keyword evidence="2" id="KW-1185">Reference proteome</keyword>
<name>A0AAN8PRJ6_PATCE</name>